<name>A0A6M0JXZ6_9GAMM</name>
<dbReference type="EMBL" id="JAAIJQ010000027">
    <property type="protein sequence ID" value="NEV62396.1"/>
    <property type="molecule type" value="Genomic_DNA"/>
</dbReference>
<reference evidence="1 2" key="1">
    <citation type="submission" date="2020-02" db="EMBL/GenBank/DDBJ databases">
        <title>Genome sequences of Thiorhodococcus mannitoliphagus and Thiorhodococcus minor, purple sulfur photosynthetic bacteria in the gammaproteobacterial family, Chromatiaceae.</title>
        <authorList>
            <person name="Aviles F.A."/>
            <person name="Meyer T.E."/>
            <person name="Kyndt J.A."/>
        </authorList>
    </citation>
    <scope>NUCLEOTIDE SEQUENCE [LARGE SCALE GENOMIC DNA]</scope>
    <source>
        <strain evidence="1 2">DSM 11518</strain>
    </source>
</reference>
<dbReference type="Proteomes" id="UP000483379">
    <property type="component" value="Unassembled WGS sequence"/>
</dbReference>
<comment type="caution">
    <text evidence="1">The sequence shown here is derived from an EMBL/GenBank/DDBJ whole genome shotgun (WGS) entry which is preliminary data.</text>
</comment>
<evidence type="ECO:0000313" key="1">
    <source>
        <dbReference type="EMBL" id="NEV62396.1"/>
    </source>
</evidence>
<protein>
    <submittedName>
        <fullName evidence="1">Uncharacterized protein</fullName>
    </submittedName>
</protein>
<evidence type="ECO:0000313" key="2">
    <source>
        <dbReference type="Proteomes" id="UP000483379"/>
    </source>
</evidence>
<dbReference type="RefSeq" id="WP_164452865.1">
    <property type="nucleotide sequence ID" value="NZ_JAAIJQ010000027.1"/>
</dbReference>
<keyword evidence="2" id="KW-1185">Reference proteome</keyword>
<gene>
    <name evidence="1" type="ORF">G3446_10920</name>
</gene>
<accession>A0A6M0JXZ6</accession>
<organism evidence="1 2">
    <name type="scientific">Thiorhodococcus minor</name>
    <dbReference type="NCBI Taxonomy" id="57489"/>
    <lineage>
        <taxon>Bacteria</taxon>
        <taxon>Pseudomonadati</taxon>
        <taxon>Pseudomonadota</taxon>
        <taxon>Gammaproteobacteria</taxon>
        <taxon>Chromatiales</taxon>
        <taxon>Chromatiaceae</taxon>
        <taxon>Thiorhodococcus</taxon>
    </lineage>
</organism>
<proteinExistence type="predicted"/>
<dbReference type="AlphaFoldDB" id="A0A6M0JXZ6"/>
<sequence>MTKTTKTPASFLTRLRLSFARFWVDAVPDDLAACEFDCRKTRCVEGDWEACAHRLGLDRPSGSSSRCE</sequence>